<name>A0A8S0T001_OLEEU</name>
<comment type="caution">
    <text evidence="1">The sequence shown here is derived from an EMBL/GenBank/DDBJ whole genome shotgun (WGS) entry which is preliminary data.</text>
</comment>
<dbReference type="Gramene" id="OE9A030687T1">
    <property type="protein sequence ID" value="OE9A030687C1"/>
    <property type="gene ID" value="OE9A030687"/>
</dbReference>
<reference evidence="1 2" key="1">
    <citation type="submission" date="2019-12" db="EMBL/GenBank/DDBJ databases">
        <authorList>
            <person name="Alioto T."/>
            <person name="Alioto T."/>
            <person name="Gomez Garrido J."/>
        </authorList>
    </citation>
    <scope>NUCLEOTIDE SEQUENCE [LARGE SCALE GENOMIC DNA]</scope>
</reference>
<keyword evidence="2" id="KW-1185">Reference proteome</keyword>
<dbReference type="EMBL" id="CACTIH010005604">
    <property type="protein sequence ID" value="CAA2998779.1"/>
    <property type="molecule type" value="Genomic_DNA"/>
</dbReference>
<dbReference type="Proteomes" id="UP000594638">
    <property type="component" value="Unassembled WGS sequence"/>
</dbReference>
<feature type="non-terminal residue" evidence="1">
    <location>
        <position position="1"/>
    </location>
</feature>
<organism evidence="1 2">
    <name type="scientific">Olea europaea subsp. europaea</name>
    <dbReference type="NCBI Taxonomy" id="158383"/>
    <lineage>
        <taxon>Eukaryota</taxon>
        <taxon>Viridiplantae</taxon>
        <taxon>Streptophyta</taxon>
        <taxon>Embryophyta</taxon>
        <taxon>Tracheophyta</taxon>
        <taxon>Spermatophyta</taxon>
        <taxon>Magnoliopsida</taxon>
        <taxon>eudicotyledons</taxon>
        <taxon>Gunneridae</taxon>
        <taxon>Pentapetalae</taxon>
        <taxon>asterids</taxon>
        <taxon>lamiids</taxon>
        <taxon>Lamiales</taxon>
        <taxon>Oleaceae</taxon>
        <taxon>Oleeae</taxon>
        <taxon>Olea</taxon>
    </lineage>
</organism>
<proteinExistence type="predicted"/>
<dbReference type="AlphaFoldDB" id="A0A8S0T001"/>
<protein>
    <submittedName>
        <fullName evidence="1">Uncharacterized protein</fullName>
    </submittedName>
</protein>
<accession>A0A8S0T001</accession>
<evidence type="ECO:0000313" key="2">
    <source>
        <dbReference type="Proteomes" id="UP000594638"/>
    </source>
</evidence>
<sequence>SEVQFLGLIRKRRSKRPISNTCATKPAAHKEVDDMSRTFESQVRLNDNESLFIFVNVNLIVRRGKPPAERETKGKEKA</sequence>
<gene>
    <name evidence="1" type="ORF">OLEA9_A030687</name>
</gene>
<evidence type="ECO:0000313" key="1">
    <source>
        <dbReference type="EMBL" id="CAA2998779.1"/>
    </source>
</evidence>